<dbReference type="OrthoDB" id="9785438at2"/>
<protein>
    <submittedName>
        <fullName evidence="1">Thiol-disulfide oxidoreductase DCC family protein</fullName>
    </submittedName>
</protein>
<dbReference type="InterPro" id="IPR007263">
    <property type="entry name" value="DCC1-like"/>
</dbReference>
<dbReference type="Pfam" id="PF04134">
    <property type="entry name" value="DCC1-like"/>
    <property type="match status" value="1"/>
</dbReference>
<keyword evidence="2" id="KW-1185">Reference proteome</keyword>
<dbReference type="Proteomes" id="UP000321291">
    <property type="component" value="Chromosome"/>
</dbReference>
<name>A0A5B8VRM6_9BACT</name>
<dbReference type="GO" id="GO:0015035">
    <property type="term" value="F:protein-disulfide reductase activity"/>
    <property type="evidence" value="ECO:0007669"/>
    <property type="project" value="InterPro"/>
</dbReference>
<dbReference type="PANTHER" id="PTHR33639">
    <property type="entry name" value="THIOL-DISULFIDE OXIDOREDUCTASE DCC"/>
    <property type="match status" value="1"/>
</dbReference>
<sequence length="162" mass="19017">MENNETDIKKIKNKGLPDKLLLFDGVCNLCDRSVQFIIRHDPKAIFKFAALQSDYAQNILPQLLQQTINKNVQPELTSKNNLFSIIFIQHRKIYLRSTAILKVMQHLGFPWNLLTVSYILPRGIRDRLYDYIASHRYKWYGKKDSCMVPTPELKQRFMDANS</sequence>
<reference evidence="1 2" key="1">
    <citation type="journal article" date="2017" name="Int. J. Syst. Evol. Microbiol.">
        <title>Arachidicoccus ginsenosidivorans sp. nov., with ginsenoside-converting activity isolated from ginseng cultivating soil.</title>
        <authorList>
            <person name="Siddiqi M.Z."/>
            <person name="Aslam Z."/>
            <person name="Im W.T."/>
        </authorList>
    </citation>
    <scope>NUCLEOTIDE SEQUENCE [LARGE SCALE GENOMIC DNA]</scope>
    <source>
        <strain evidence="1 2">Gsoil 809</strain>
    </source>
</reference>
<proteinExistence type="predicted"/>
<dbReference type="InterPro" id="IPR052927">
    <property type="entry name" value="DCC_oxidoreductase"/>
</dbReference>
<dbReference type="PANTHER" id="PTHR33639:SF2">
    <property type="entry name" value="DUF393 DOMAIN-CONTAINING PROTEIN"/>
    <property type="match status" value="1"/>
</dbReference>
<evidence type="ECO:0000313" key="1">
    <source>
        <dbReference type="EMBL" id="QEC74247.1"/>
    </source>
</evidence>
<organism evidence="1 2">
    <name type="scientific">Arachidicoccus ginsenosidivorans</name>
    <dbReference type="NCBI Taxonomy" id="496057"/>
    <lineage>
        <taxon>Bacteria</taxon>
        <taxon>Pseudomonadati</taxon>
        <taxon>Bacteroidota</taxon>
        <taxon>Chitinophagia</taxon>
        <taxon>Chitinophagales</taxon>
        <taxon>Chitinophagaceae</taxon>
        <taxon>Arachidicoccus</taxon>
    </lineage>
</organism>
<dbReference type="KEGG" id="agi:FSB73_09250"/>
<accession>A0A5B8VRM6</accession>
<dbReference type="AlphaFoldDB" id="A0A5B8VRM6"/>
<evidence type="ECO:0000313" key="2">
    <source>
        <dbReference type="Proteomes" id="UP000321291"/>
    </source>
</evidence>
<dbReference type="EMBL" id="CP042434">
    <property type="protein sequence ID" value="QEC74247.1"/>
    <property type="molecule type" value="Genomic_DNA"/>
</dbReference>
<gene>
    <name evidence="1" type="ORF">FSB73_09250</name>
</gene>